<dbReference type="AlphaFoldDB" id="A0A1G9FEP1"/>
<sequence length="235" mass="24738">MSPQRSGPLCPAYPDAFFVGGIRFVGPTGQLVVTEIHDKGELVLPTGSLIAGDPTGLLFPQDFTAFTQTVPPGRYPLRLSVVRFSDDPDHVRVCAAVLVVHDAPTVHWEQALLPEQDLSELGDEEFFGFGVDGAMGCLFDASLLNHFATVLGSGEGGTAWIDLLCGSGPEPLVAGTRTVTLTGPAGEPALTACESGFGDGAYPVWFGRDDDGRITAVVVDFLVLNESEPLDPLGP</sequence>
<reference evidence="1 2" key="1">
    <citation type="submission" date="2016-10" db="EMBL/GenBank/DDBJ databases">
        <authorList>
            <person name="de Groot N.N."/>
        </authorList>
    </citation>
    <scope>NUCLEOTIDE SEQUENCE [LARGE SCALE GENOMIC DNA]</scope>
    <source>
        <strain evidence="1 2">CGMCC 4.5681</strain>
    </source>
</reference>
<dbReference type="RefSeq" id="WP_176903196.1">
    <property type="nucleotide sequence ID" value="NZ_FNFB01000012.1"/>
</dbReference>
<evidence type="ECO:0008006" key="3">
    <source>
        <dbReference type="Google" id="ProtNLM"/>
    </source>
</evidence>
<dbReference type="Pfam" id="PF14025">
    <property type="entry name" value="DUF4241"/>
    <property type="match status" value="1"/>
</dbReference>
<name>A0A1G9FEP1_9ACTN</name>
<evidence type="ECO:0000313" key="2">
    <source>
        <dbReference type="Proteomes" id="UP000198683"/>
    </source>
</evidence>
<evidence type="ECO:0000313" key="1">
    <source>
        <dbReference type="EMBL" id="SDK86839.1"/>
    </source>
</evidence>
<dbReference type="EMBL" id="FNFB01000012">
    <property type="protein sequence ID" value="SDK86839.1"/>
    <property type="molecule type" value="Genomic_DNA"/>
</dbReference>
<dbReference type="STRING" id="683260.SAMN05421874_11263"/>
<accession>A0A1G9FEP1</accession>
<dbReference type="InterPro" id="IPR025335">
    <property type="entry name" value="DUF4241"/>
</dbReference>
<organism evidence="1 2">
    <name type="scientific">Nonomuraea maritima</name>
    <dbReference type="NCBI Taxonomy" id="683260"/>
    <lineage>
        <taxon>Bacteria</taxon>
        <taxon>Bacillati</taxon>
        <taxon>Actinomycetota</taxon>
        <taxon>Actinomycetes</taxon>
        <taxon>Streptosporangiales</taxon>
        <taxon>Streptosporangiaceae</taxon>
        <taxon>Nonomuraea</taxon>
    </lineage>
</organism>
<keyword evidence="2" id="KW-1185">Reference proteome</keyword>
<proteinExistence type="predicted"/>
<protein>
    <recommendedName>
        <fullName evidence="3">DUF4241 domain-containing protein</fullName>
    </recommendedName>
</protein>
<dbReference type="Proteomes" id="UP000198683">
    <property type="component" value="Unassembled WGS sequence"/>
</dbReference>
<gene>
    <name evidence="1" type="ORF">SAMN05421874_11263</name>
</gene>